<feature type="domain" description="Amidohydrolase 3" evidence="3">
    <location>
        <begin position="336"/>
        <end position="420"/>
    </location>
</feature>
<sequence length="430" mass="45387">MRRLIRGGRIIDPANGIDRIADLAIADGRIVGLDPGDFQADAHIDARGLTIIPGLIDLAVRLREPGQEHKATIASECRAAAAAGITTVCAMPDTVPPIDSPADVRLVRQKARNAHAARVAVFGALTQGLDGNHLTEMAALRDAGCVGVTNALRPLASPLILRRALEYAASLGLIVVVQPLEHTLMPDGCAHEGPVASRLGLPGIPVAAETAALGQILALVEQTGARVHFGRLSSAAAVRDLQRAIADGLPVSGDVAAHQLFLTEMDVADFNALCHVLPPLRNARDLKALRAGVADGTLIAICSDHQPHEDDAKLMPFPATEPGISALETLLPLALRLVDEGSLTLVEAIRSVTCGPAQILGLNGGNLAPGRPADICIFDPEAEWSLDVEQLHSRGRNTPFQGWALRGRVRHTLVRGEPIYESSEHSDPHV</sequence>
<proteinExistence type="predicted"/>
<evidence type="ECO:0000256" key="2">
    <source>
        <dbReference type="ARBA" id="ARBA00022975"/>
    </source>
</evidence>
<dbReference type="Gene3D" id="2.30.40.10">
    <property type="entry name" value="Urease, subunit C, domain 1"/>
    <property type="match status" value="1"/>
</dbReference>
<reference evidence="6" key="1">
    <citation type="submission" date="2016-09" db="EMBL/GenBank/DDBJ databases">
        <title>Acidihalobacter prosperus F5.</title>
        <authorList>
            <person name="Khaleque H.N."/>
            <person name="Ramsay J.P."/>
            <person name="Kaksonen A.H."/>
            <person name="Boxall N.J."/>
            <person name="Watkin E.L.J."/>
        </authorList>
    </citation>
    <scope>NUCLEOTIDE SEQUENCE [LARGE SCALE GENOMIC DNA]</scope>
    <source>
        <strain evidence="6">F5</strain>
    </source>
</reference>
<keyword evidence="6" id="KW-1185">Reference proteome</keyword>
<evidence type="ECO:0000313" key="6">
    <source>
        <dbReference type="Proteomes" id="UP000095401"/>
    </source>
</evidence>
<gene>
    <name evidence="5" type="ORF">BI364_01370</name>
</gene>
<dbReference type="AlphaFoldDB" id="A0A1D8IK32"/>
<dbReference type="Pfam" id="PF12890">
    <property type="entry name" value="DHOase"/>
    <property type="match status" value="1"/>
</dbReference>
<dbReference type="GO" id="GO:0006145">
    <property type="term" value="P:purine nucleobase catabolic process"/>
    <property type="evidence" value="ECO:0007669"/>
    <property type="project" value="TreeGrafter"/>
</dbReference>
<dbReference type="NCBIfam" id="TIGR00857">
    <property type="entry name" value="pyrC_multi"/>
    <property type="match status" value="1"/>
</dbReference>
<dbReference type="SUPFAM" id="SSF51338">
    <property type="entry name" value="Composite domain of metallo-dependent hydrolases"/>
    <property type="match status" value="1"/>
</dbReference>
<dbReference type="CDD" id="cd01317">
    <property type="entry name" value="DHOase_IIa"/>
    <property type="match status" value="1"/>
</dbReference>
<dbReference type="NCBIfam" id="NF005791">
    <property type="entry name" value="PRK07627.1"/>
    <property type="match status" value="1"/>
</dbReference>
<dbReference type="InterPro" id="IPR032466">
    <property type="entry name" value="Metal_Hydrolase"/>
</dbReference>
<dbReference type="InterPro" id="IPR013108">
    <property type="entry name" value="Amidohydro_3"/>
</dbReference>
<dbReference type="GO" id="GO:0005737">
    <property type="term" value="C:cytoplasm"/>
    <property type="evidence" value="ECO:0007669"/>
    <property type="project" value="TreeGrafter"/>
</dbReference>
<dbReference type="InterPro" id="IPR050138">
    <property type="entry name" value="DHOase/Allantoinase_Hydrolase"/>
</dbReference>
<dbReference type="PANTHER" id="PTHR43668">
    <property type="entry name" value="ALLANTOINASE"/>
    <property type="match status" value="1"/>
</dbReference>
<dbReference type="Proteomes" id="UP000095401">
    <property type="component" value="Chromosome"/>
</dbReference>
<dbReference type="EMBL" id="CP017415">
    <property type="protein sequence ID" value="AOU96833.1"/>
    <property type="molecule type" value="Genomic_DNA"/>
</dbReference>
<evidence type="ECO:0000259" key="3">
    <source>
        <dbReference type="Pfam" id="PF07969"/>
    </source>
</evidence>
<dbReference type="InterPro" id="IPR004722">
    <property type="entry name" value="DHOase"/>
</dbReference>
<dbReference type="GO" id="GO:0004038">
    <property type="term" value="F:allantoinase activity"/>
    <property type="evidence" value="ECO:0007669"/>
    <property type="project" value="TreeGrafter"/>
</dbReference>
<evidence type="ECO:0000259" key="4">
    <source>
        <dbReference type="Pfam" id="PF12890"/>
    </source>
</evidence>
<protein>
    <submittedName>
        <fullName evidence="5">Dihydroorotase</fullName>
    </submittedName>
</protein>
<keyword evidence="2" id="KW-0665">Pyrimidine biosynthesis</keyword>
<dbReference type="KEGG" id="aprs:BI364_01370"/>
<organism evidence="5 6">
    <name type="scientific">Acidihalobacter yilgarnensis</name>
    <dbReference type="NCBI Taxonomy" id="2819280"/>
    <lineage>
        <taxon>Bacteria</taxon>
        <taxon>Pseudomonadati</taxon>
        <taxon>Pseudomonadota</taxon>
        <taxon>Gammaproteobacteria</taxon>
        <taxon>Chromatiales</taxon>
        <taxon>Ectothiorhodospiraceae</taxon>
        <taxon>Acidihalobacter</taxon>
    </lineage>
</organism>
<feature type="domain" description="Dihydroorotase catalytic" evidence="4">
    <location>
        <begin position="50"/>
        <end position="234"/>
    </location>
</feature>
<dbReference type="PANTHER" id="PTHR43668:SF2">
    <property type="entry name" value="ALLANTOINASE"/>
    <property type="match status" value="1"/>
</dbReference>
<evidence type="ECO:0000313" key="5">
    <source>
        <dbReference type="EMBL" id="AOU96833.1"/>
    </source>
</evidence>
<dbReference type="Gene3D" id="3.20.20.140">
    <property type="entry name" value="Metal-dependent hydrolases"/>
    <property type="match status" value="1"/>
</dbReference>
<dbReference type="InterPro" id="IPR011059">
    <property type="entry name" value="Metal-dep_hydrolase_composite"/>
</dbReference>
<dbReference type="Pfam" id="PF07969">
    <property type="entry name" value="Amidohydro_3"/>
    <property type="match status" value="1"/>
</dbReference>
<dbReference type="RefSeq" id="WP_070077226.1">
    <property type="nucleotide sequence ID" value="NZ_CP017415.1"/>
</dbReference>
<dbReference type="SUPFAM" id="SSF51556">
    <property type="entry name" value="Metallo-dependent hydrolases"/>
    <property type="match status" value="1"/>
</dbReference>
<name>A0A1D8IK32_9GAMM</name>
<keyword evidence="1" id="KW-0862">Zinc</keyword>
<dbReference type="GO" id="GO:0006221">
    <property type="term" value="P:pyrimidine nucleotide biosynthetic process"/>
    <property type="evidence" value="ECO:0007669"/>
    <property type="project" value="UniProtKB-KW"/>
</dbReference>
<evidence type="ECO:0000256" key="1">
    <source>
        <dbReference type="ARBA" id="ARBA00022833"/>
    </source>
</evidence>
<dbReference type="GO" id="GO:0046872">
    <property type="term" value="F:metal ion binding"/>
    <property type="evidence" value="ECO:0007669"/>
    <property type="project" value="InterPro"/>
</dbReference>
<accession>A0A1D8IK32</accession>
<dbReference type="InterPro" id="IPR024403">
    <property type="entry name" value="DHOase_cat"/>
</dbReference>
<dbReference type="GO" id="GO:0004151">
    <property type="term" value="F:dihydroorotase activity"/>
    <property type="evidence" value="ECO:0007669"/>
    <property type="project" value="InterPro"/>
</dbReference>